<dbReference type="eggNOG" id="COG0515">
    <property type="taxonomic scope" value="Bacteria"/>
</dbReference>
<dbReference type="PROSITE" id="PS50011">
    <property type="entry name" value="PROTEIN_KINASE_DOM"/>
    <property type="match status" value="1"/>
</dbReference>
<evidence type="ECO:0000313" key="3">
    <source>
        <dbReference type="EMBL" id="ADY55408.1"/>
    </source>
</evidence>
<dbReference type="CDD" id="cd00180">
    <property type="entry name" value="PKc"/>
    <property type="match status" value="1"/>
</dbReference>
<keyword evidence="4" id="KW-1185">Reference proteome</keyword>
<dbReference type="GO" id="GO:0004713">
    <property type="term" value="F:protein tyrosine kinase activity"/>
    <property type="evidence" value="ECO:0007669"/>
    <property type="project" value="InterPro"/>
</dbReference>
<dbReference type="RefSeq" id="WP_013624278.1">
    <property type="nucleotide sequence ID" value="NC_015172.1"/>
</dbReference>
<dbReference type="Gene3D" id="1.10.510.10">
    <property type="entry name" value="Transferase(Phosphotransferase) domain 1"/>
    <property type="match status" value="1"/>
</dbReference>
<dbReference type="GO" id="GO:0004674">
    <property type="term" value="F:protein serine/threonine kinase activity"/>
    <property type="evidence" value="ECO:0007669"/>
    <property type="project" value="UniProtKB-KW"/>
</dbReference>
<reference evidence="3 4" key="1">
    <citation type="journal article" date="2011" name="Stand. Genomic Sci.">
        <title>Complete genome sequence of Syntrophobotulus glycolicus type strain (FlGlyR).</title>
        <authorList>
            <person name="Han C."/>
            <person name="Mwirichia R."/>
            <person name="Chertkov O."/>
            <person name="Held B."/>
            <person name="Lapidus A."/>
            <person name="Nolan M."/>
            <person name="Lucas S."/>
            <person name="Hammon N."/>
            <person name="Deshpande S."/>
            <person name="Cheng J.F."/>
            <person name="Tapia R."/>
            <person name="Goodwin L."/>
            <person name="Pitluck S."/>
            <person name="Huntemann M."/>
            <person name="Liolios K."/>
            <person name="Ivanova N."/>
            <person name="Pagani I."/>
            <person name="Mavromatis K."/>
            <person name="Ovchinikova G."/>
            <person name="Pati A."/>
            <person name="Chen A."/>
            <person name="Palaniappan K."/>
            <person name="Land M."/>
            <person name="Hauser L."/>
            <person name="Brambilla E.M."/>
            <person name="Rohde M."/>
            <person name="Spring S."/>
            <person name="Sikorski J."/>
            <person name="Goker M."/>
            <person name="Woyke T."/>
            <person name="Bristow J."/>
            <person name="Eisen J.A."/>
            <person name="Markowitz V."/>
            <person name="Hugenholtz P."/>
            <person name="Kyrpides N.C."/>
            <person name="Klenk H.P."/>
            <person name="Detter J.C."/>
        </authorList>
    </citation>
    <scope>NUCLEOTIDE SEQUENCE [LARGE SCALE GENOMIC DNA]</scope>
    <source>
        <strain evidence="4">DSM 8271 / FlGlyR</strain>
    </source>
</reference>
<dbReference type="AlphaFoldDB" id="F0SU25"/>
<dbReference type="EMBL" id="CP002547">
    <property type="protein sequence ID" value="ADY55408.1"/>
    <property type="molecule type" value="Genomic_DNA"/>
</dbReference>
<feature type="binding site" evidence="1">
    <location>
        <position position="53"/>
    </location>
    <ligand>
        <name>ATP</name>
        <dbReference type="ChEBI" id="CHEBI:30616"/>
    </ligand>
</feature>
<dbReference type="SUPFAM" id="SSF56112">
    <property type="entry name" value="Protein kinase-like (PK-like)"/>
    <property type="match status" value="1"/>
</dbReference>
<dbReference type="InterPro" id="IPR020635">
    <property type="entry name" value="Tyr_kinase_cat_dom"/>
</dbReference>
<keyword evidence="1" id="KW-0547">Nucleotide-binding</keyword>
<dbReference type="HOGENOM" id="CLU_000288_135_5_9"/>
<dbReference type="KEGG" id="sgy:Sgly_1082"/>
<protein>
    <submittedName>
        <fullName evidence="3">Serine/threonine protein kinase</fullName>
    </submittedName>
</protein>
<organism evidence="3 4">
    <name type="scientific">Syntrophobotulus glycolicus (strain DSM 8271 / FlGlyR)</name>
    <dbReference type="NCBI Taxonomy" id="645991"/>
    <lineage>
        <taxon>Bacteria</taxon>
        <taxon>Bacillati</taxon>
        <taxon>Bacillota</taxon>
        <taxon>Clostridia</taxon>
        <taxon>Eubacteriales</taxon>
        <taxon>Desulfitobacteriaceae</taxon>
        <taxon>Syntrophobotulus</taxon>
    </lineage>
</organism>
<dbReference type="OrthoDB" id="9788659at2"/>
<keyword evidence="3" id="KW-0808">Transferase</keyword>
<dbReference type="InterPro" id="IPR017441">
    <property type="entry name" value="Protein_kinase_ATP_BS"/>
</dbReference>
<dbReference type="STRING" id="645991.Sgly_1082"/>
<dbReference type="GO" id="GO:0005524">
    <property type="term" value="F:ATP binding"/>
    <property type="evidence" value="ECO:0007669"/>
    <property type="project" value="UniProtKB-UniRule"/>
</dbReference>
<sequence length="240" mass="28486">MWLWRAKRYSGKQLDQYTIERPLGEGRYATCFLARTGSGNVVVIKKFKPSILKKNSKKNMYEAIILSKLKDKRVPELLGVINQKGFYGFILEFKHGHTVKDLLFKDKHKFTNEEFYHTGNQLIRIIRYLHENGVVHRDIRTPNVLMDNGEVYLIDFGLARWADHNQYPYDLDFSYLGDFLLYLLYSSYEKREKHQKLPWHKELELTCEQRLLLKRLLGIEAGYKNICDIETDFINAFKPQ</sequence>
<dbReference type="SMART" id="SM00219">
    <property type="entry name" value="TyrKc"/>
    <property type="match status" value="1"/>
</dbReference>
<evidence type="ECO:0000256" key="1">
    <source>
        <dbReference type="PROSITE-ProRule" id="PRU10141"/>
    </source>
</evidence>
<proteinExistence type="predicted"/>
<keyword evidence="1" id="KW-0067">ATP-binding</keyword>
<evidence type="ECO:0000259" key="2">
    <source>
        <dbReference type="PROSITE" id="PS50011"/>
    </source>
</evidence>
<feature type="domain" description="Protein kinase" evidence="2">
    <location>
        <begin position="17"/>
        <end position="240"/>
    </location>
</feature>
<keyword evidence="3" id="KW-0418">Kinase</keyword>
<evidence type="ECO:0000313" key="4">
    <source>
        <dbReference type="Proteomes" id="UP000007488"/>
    </source>
</evidence>
<gene>
    <name evidence="3" type="ordered locus">Sgly_1082</name>
</gene>
<dbReference type="PROSITE" id="PS00107">
    <property type="entry name" value="PROTEIN_KINASE_ATP"/>
    <property type="match status" value="1"/>
</dbReference>
<dbReference type="Proteomes" id="UP000007488">
    <property type="component" value="Chromosome"/>
</dbReference>
<dbReference type="Pfam" id="PF00069">
    <property type="entry name" value="Pkinase"/>
    <property type="match status" value="1"/>
</dbReference>
<dbReference type="PANTHER" id="PTHR24345">
    <property type="entry name" value="SERINE/THREONINE-PROTEIN KINASE PLK"/>
    <property type="match status" value="1"/>
</dbReference>
<keyword evidence="3" id="KW-0723">Serine/threonine-protein kinase</keyword>
<dbReference type="InterPro" id="IPR000719">
    <property type="entry name" value="Prot_kinase_dom"/>
</dbReference>
<dbReference type="InterPro" id="IPR011009">
    <property type="entry name" value="Kinase-like_dom_sf"/>
</dbReference>
<name>F0SU25_SYNGF</name>
<reference evidence="4" key="2">
    <citation type="submission" date="2011-02" db="EMBL/GenBank/DDBJ databases">
        <title>The complete genome of Syntrophobotulus glycolicus DSM 8271.</title>
        <authorList>
            <person name="Lucas S."/>
            <person name="Copeland A."/>
            <person name="Lapidus A."/>
            <person name="Bruce D."/>
            <person name="Goodwin L."/>
            <person name="Pitluck S."/>
            <person name="Kyrpides N."/>
            <person name="Mavromatis K."/>
            <person name="Pagani I."/>
            <person name="Ivanova N."/>
            <person name="Mikhailova N."/>
            <person name="Chertkov O."/>
            <person name="Held B."/>
            <person name="Detter J.C."/>
            <person name="Tapia R."/>
            <person name="Han C."/>
            <person name="Land M."/>
            <person name="Hauser L."/>
            <person name="Markowitz V."/>
            <person name="Cheng J.-F."/>
            <person name="Hugenholtz P."/>
            <person name="Woyke T."/>
            <person name="Wu D."/>
            <person name="Spring S."/>
            <person name="Schroeder M."/>
            <person name="Brambilla E."/>
            <person name="Klenk H.-P."/>
            <person name="Eisen J.A."/>
        </authorList>
    </citation>
    <scope>NUCLEOTIDE SEQUENCE [LARGE SCALE GENOMIC DNA]</scope>
    <source>
        <strain evidence="4">DSM 8271 / FlGlyR</strain>
    </source>
</reference>
<accession>F0SU25</accession>